<dbReference type="GO" id="GO:0008081">
    <property type="term" value="F:phosphoric diester hydrolase activity"/>
    <property type="evidence" value="ECO:0007669"/>
    <property type="project" value="InterPro"/>
</dbReference>
<evidence type="ECO:0000313" key="4">
    <source>
        <dbReference type="Proteomes" id="UP000294847"/>
    </source>
</evidence>
<reference evidence="3 4" key="1">
    <citation type="journal article" date="2019" name="Mol. Biol. Evol.">
        <title>Blast fungal genomes show frequent chromosomal changes, gene gains and losses, and effector gene turnover.</title>
        <authorList>
            <person name="Gomez Luciano L.B."/>
            <person name="Jason Tsai I."/>
            <person name="Chuma I."/>
            <person name="Tosa Y."/>
            <person name="Chen Y.H."/>
            <person name="Li J.Y."/>
            <person name="Li M.Y."/>
            <person name="Jade Lu M.Y."/>
            <person name="Nakayashiki H."/>
            <person name="Li W.H."/>
        </authorList>
    </citation>
    <scope>NUCLEOTIDE SEQUENCE [LARGE SCALE GENOMIC DNA]</scope>
    <source>
        <strain evidence="3">MZ5-1-6</strain>
    </source>
</reference>
<dbReference type="EMBL" id="CP034204">
    <property type="protein sequence ID" value="QBZ53838.1"/>
    <property type="molecule type" value="Genomic_DNA"/>
</dbReference>
<comment type="similarity">
    <text evidence="1">Belongs to the AIM6 family.</text>
</comment>
<name>A0A4P7MUT8_PYROR</name>
<dbReference type="InterPro" id="IPR039559">
    <property type="entry name" value="AIM6_PI-PLC-like_dom"/>
</dbReference>
<dbReference type="SUPFAM" id="SSF51695">
    <property type="entry name" value="PLC-like phosphodiesterases"/>
    <property type="match status" value="1"/>
</dbReference>
<dbReference type="InterPro" id="IPR051236">
    <property type="entry name" value="HAT_RTT109-like"/>
</dbReference>
<dbReference type="Proteomes" id="UP000294847">
    <property type="component" value="Chromosome 1"/>
</dbReference>
<gene>
    <name evidence="3" type="ORF">PoMZ_09528</name>
</gene>
<organism evidence="3 4">
    <name type="scientific">Pyricularia oryzae</name>
    <name type="common">Rice blast fungus</name>
    <name type="synonym">Magnaporthe oryzae</name>
    <dbReference type="NCBI Taxonomy" id="318829"/>
    <lineage>
        <taxon>Eukaryota</taxon>
        <taxon>Fungi</taxon>
        <taxon>Dikarya</taxon>
        <taxon>Ascomycota</taxon>
        <taxon>Pezizomycotina</taxon>
        <taxon>Sordariomycetes</taxon>
        <taxon>Sordariomycetidae</taxon>
        <taxon>Magnaporthales</taxon>
        <taxon>Pyriculariaceae</taxon>
        <taxon>Pyricularia</taxon>
    </lineage>
</organism>
<dbReference type="CDD" id="cd08577">
    <property type="entry name" value="PI-PLCc_GDPD_SF_unchar3"/>
    <property type="match status" value="1"/>
</dbReference>
<evidence type="ECO:0000313" key="3">
    <source>
        <dbReference type="EMBL" id="QBZ53838.1"/>
    </source>
</evidence>
<accession>A0A4P7MUT8</accession>
<dbReference type="InterPro" id="IPR017946">
    <property type="entry name" value="PLC-like_Pdiesterase_TIM-brl"/>
</dbReference>
<dbReference type="PANTHER" id="PTHR31571">
    <property type="entry name" value="ALTERED INHERITANCE OF MITOCHONDRIA PROTEIN 6"/>
    <property type="match status" value="1"/>
</dbReference>
<dbReference type="AlphaFoldDB" id="A0A4P7MUT8"/>
<protein>
    <recommendedName>
        <fullName evidence="2">Altered inheritance of mitochondria protein 6</fullName>
    </recommendedName>
</protein>
<dbReference type="PANTHER" id="PTHR31571:SF1">
    <property type="entry name" value="ALTERED INHERITANCE OF MITOCHONDRIA PROTEIN 6"/>
    <property type="match status" value="1"/>
</dbReference>
<evidence type="ECO:0000256" key="1">
    <source>
        <dbReference type="ARBA" id="ARBA00008858"/>
    </source>
</evidence>
<sequence>MGITNQTVASPMPGKDDKSPVIVAVHASDPEDTPKKAFTDFKASNPFFGLPPSQPTTPNECEGLRSATLSGLSSPTGLLGFSPTRHIQSSWRIRGQKLKPLEEDPLMKSEYFDDQRSDTLWVEEEVTISDAPRRRRARKWAICGMVCGITLLSVLLVINGLLFFSRKALDHEDDPDAIFADWGRVGSGTEERAWYPTDFLRDVQPISCHSHNDYWRKVPLFSALHAGCTGVEADVWLFPNRGTDLFVGHDTAALQPNRTFRSLYVDPIVKILEHQNPSHQFYNGSRRGVFDVNPSQTLTLLVDVKTGGADTWKEVVKQLEPLRTRGWLSEFKDGKVTYGPVTVVGTGNTPFDLVMANATQRDYFYDAPLDRLEGGKYDSTNSYYASVPFKNSIGNVWFGGLGDSQLRKIREQIKSAHDRGLKVRYWDIPAWPIHVRNSIWDSLVKEGVDMLNVDDLRAATRRDWTKHMWLF</sequence>
<dbReference type="GO" id="GO:0006629">
    <property type="term" value="P:lipid metabolic process"/>
    <property type="evidence" value="ECO:0007669"/>
    <property type="project" value="InterPro"/>
</dbReference>
<evidence type="ECO:0000256" key="2">
    <source>
        <dbReference type="ARBA" id="ARBA00014286"/>
    </source>
</evidence>
<proteinExistence type="inferred from homology"/>
<dbReference type="VEuPathDB" id="FungiDB:M_BR32_EuGene_00083811"/>